<dbReference type="AlphaFoldDB" id="A0A2P2MW46"/>
<protein>
    <recommendedName>
        <fullName evidence="3">Secreted protein</fullName>
    </recommendedName>
</protein>
<sequence>MMIPMRLLYAFYSFFSVWSSDLGCHLCVLECYCYLIDGKIAMTTSKIQAQQTGLQALSVVYSFGGKSVCRQSR</sequence>
<dbReference type="EMBL" id="GGEC01053953">
    <property type="protein sequence ID" value="MBX34437.1"/>
    <property type="molecule type" value="Transcribed_RNA"/>
</dbReference>
<proteinExistence type="predicted"/>
<feature type="signal peptide" evidence="1">
    <location>
        <begin position="1"/>
        <end position="19"/>
    </location>
</feature>
<accession>A0A2P2MW46</accession>
<evidence type="ECO:0008006" key="3">
    <source>
        <dbReference type="Google" id="ProtNLM"/>
    </source>
</evidence>
<reference evidence="2" key="1">
    <citation type="submission" date="2018-02" db="EMBL/GenBank/DDBJ databases">
        <title>Rhizophora mucronata_Transcriptome.</title>
        <authorList>
            <person name="Meera S.P."/>
            <person name="Sreeshan A."/>
            <person name="Augustine A."/>
        </authorList>
    </citation>
    <scope>NUCLEOTIDE SEQUENCE</scope>
    <source>
        <tissue evidence="2">Leaf</tissue>
    </source>
</reference>
<name>A0A2P2MW46_RHIMU</name>
<feature type="chain" id="PRO_5015158681" description="Secreted protein" evidence="1">
    <location>
        <begin position="20"/>
        <end position="73"/>
    </location>
</feature>
<organism evidence="2">
    <name type="scientific">Rhizophora mucronata</name>
    <name type="common">Asiatic mangrove</name>
    <dbReference type="NCBI Taxonomy" id="61149"/>
    <lineage>
        <taxon>Eukaryota</taxon>
        <taxon>Viridiplantae</taxon>
        <taxon>Streptophyta</taxon>
        <taxon>Embryophyta</taxon>
        <taxon>Tracheophyta</taxon>
        <taxon>Spermatophyta</taxon>
        <taxon>Magnoliopsida</taxon>
        <taxon>eudicotyledons</taxon>
        <taxon>Gunneridae</taxon>
        <taxon>Pentapetalae</taxon>
        <taxon>rosids</taxon>
        <taxon>fabids</taxon>
        <taxon>Malpighiales</taxon>
        <taxon>Rhizophoraceae</taxon>
        <taxon>Rhizophora</taxon>
    </lineage>
</organism>
<evidence type="ECO:0000313" key="2">
    <source>
        <dbReference type="EMBL" id="MBX34437.1"/>
    </source>
</evidence>
<keyword evidence="1" id="KW-0732">Signal</keyword>
<evidence type="ECO:0000256" key="1">
    <source>
        <dbReference type="SAM" id="SignalP"/>
    </source>
</evidence>